<dbReference type="GO" id="GO:0005886">
    <property type="term" value="C:plasma membrane"/>
    <property type="evidence" value="ECO:0007669"/>
    <property type="project" value="TreeGrafter"/>
</dbReference>
<dbReference type="PANTHER" id="PTHR34980">
    <property type="entry name" value="INNER MEMBRANE PROTEIN-RELATED-RELATED"/>
    <property type="match status" value="1"/>
</dbReference>
<proteinExistence type="predicted"/>
<dbReference type="Proteomes" id="UP000587760">
    <property type="component" value="Unassembled WGS sequence"/>
</dbReference>
<accession>A0A841RBE8</accession>
<sequence>MTARNFLFSYKGRISRSNFWAFYMGAMFWQLASAFLMGLDNIIANAFGIISFLVLIYSIFAVYGKRWHDRGKSAKWNFICLIPGIGAIWATIECGFLKGNEGENEYGLEPYKDGVSRTDQADVSM</sequence>
<keyword evidence="1" id="KW-0812">Transmembrane</keyword>
<name>A0A841RBE8_9SPIO</name>
<dbReference type="EMBL" id="JACHGJ010000022">
    <property type="protein sequence ID" value="MBB6482734.1"/>
    <property type="molecule type" value="Genomic_DNA"/>
</dbReference>
<feature type="transmembrane region" description="Helical" evidence="1">
    <location>
        <begin position="43"/>
        <end position="64"/>
    </location>
</feature>
<evidence type="ECO:0000313" key="3">
    <source>
        <dbReference type="Proteomes" id="UP000587760"/>
    </source>
</evidence>
<organism evidence="2 3">
    <name type="scientific">Spirochaeta isovalerica</name>
    <dbReference type="NCBI Taxonomy" id="150"/>
    <lineage>
        <taxon>Bacteria</taxon>
        <taxon>Pseudomonadati</taxon>
        <taxon>Spirochaetota</taxon>
        <taxon>Spirochaetia</taxon>
        <taxon>Spirochaetales</taxon>
        <taxon>Spirochaetaceae</taxon>
        <taxon>Spirochaeta</taxon>
    </lineage>
</organism>
<keyword evidence="1" id="KW-0472">Membrane</keyword>
<keyword evidence="1" id="KW-1133">Transmembrane helix</keyword>
<feature type="transmembrane region" description="Helical" evidence="1">
    <location>
        <begin position="76"/>
        <end position="92"/>
    </location>
</feature>
<evidence type="ECO:0000313" key="2">
    <source>
        <dbReference type="EMBL" id="MBB6482734.1"/>
    </source>
</evidence>
<reference evidence="2 3" key="1">
    <citation type="submission" date="2020-08" db="EMBL/GenBank/DDBJ databases">
        <title>Genomic Encyclopedia of Type Strains, Phase IV (KMG-IV): sequencing the most valuable type-strain genomes for metagenomic binning, comparative biology and taxonomic classification.</title>
        <authorList>
            <person name="Goeker M."/>
        </authorList>
    </citation>
    <scope>NUCLEOTIDE SEQUENCE [LARGE SCALE GENOMIC DNA]</scope>
    <source>
        <strain evidence="2 3">DSM 2461</strain>
    </source>
</reference>
<comment type="caution">
    <text evidence="2">The sequence shown here is derived from an EMBL/GenBank/DDBJ whole genome shotgun (WGS) entry which is preliminary data.</text>
</comment>
<protein>
    <submittedName>
        <fullName evidence="2">Uncharacterized membrane protein YhaH (DUF805 family)</fullName>
    </submittedName>
</protein>
<dbReference type="Pfam" id="PF05656">
    <property type="entry name" value="DUF805"/>
    <property type="match status" value="1"/>
</dbReference>
<evidence type="ECO:0000256" key="1">
    <source>
        <dbReference type="SAM" id="Phobius"/>
    </source>
</evidence>
<dbReference type="InterPro" id="IPR008523">
    <property type="entry name" value="DUF805"/>
</dbReference>
<gene>
    <name evidence="2" type="ORF">HNR50_004439</name>
</gene>
<feature type="transmembrane region" description="Helical" evidence="1">
    <location>
        <begin position="20"/>
        <end position="37"/>
    </location>
</feature>
<keyword evidence="3" id="KW-1185">Reference proteome</keyword>
<dbReference type="PANTHER" id="PTHR34980:SF2">
    <property type="entry name" value="INNER MEMBRANE PROTEIN YHAH-RELATED"/>
    <property type="match status" value="1"/>
</dbReference>
<dbReference type="AlphaFoldDB" id="A0A841RBE8"/>
<dbReference type="RefSeq" id="WP_184748969.1">
    <property type="nucleotide sequence ID" value="NZ_JACHGJ010000022.1"/>
</dbReference>